<keyword evidence="3" id="KW-1185">Reference proteome</keyword>
<gene>
    <name evidence="2" type="ORF">ACFPME_01080</name>
</gene>
<dbReference type="InterPro" id="IPR016181">
    <property type="entry name" value="Acyl_CoA_acyltransferase"/>
</dbReference>
<dbReference type="Pfam" id="PF13508">
    <property type="entry name" value="Acetyltransf_7"/>
    <property type="match status" value="1"/>
</dbReference>
<dbReference type="PROSITE" id="PS51186">
    <property type="entry name" value="GNAT"/>
    <property type="match status" value="1"/>
</dbReference>
<dbReference type="Gene3D" id="3.40.630.30">
    <property type="match status" value="1"/>
</dbReference>
<evidence type="ECO:0000313" key="3">
    <source>
        <dbReference type="Proteomes" id="UP001596013"/>
    </source>
</evidence>
<keyword evidence="2" id="KW-0012">Acyltransferase</keyword>
<dbReference type="Proteomes" id="UP001596013">
    <property type="component" value="Unassembled WGS sequence"/>
</dbReference>
<accession>A0ABW0JI89</accession>
<dbReference type="EC" id="2.3.1.-" evidence="2"/>
<feature type="domain" description="N-acetyltransferase" evidence="1">
    <location>
        <begin position="23"/>
        <end position="171"/>
    </location>
</feature>
<comment type="caution">
    <text evidence="2">The sequence shown here is derived from an EMBL/GenBank/DDBJ whole genome shotgun (WGS) entry which is preliminary data.</text>
</comment>
<name>A0ABW0JI89_9GAMM</name>
<dbReference type="SUPFAM" id="SSF55729">
    <property type="entry name" value="Acyl-CoA N-acyltransferases (Nat)"/>
    <property type="match status" value="1"/>
</dbReference>
<sequence length="189" mass="20813">MPTAIIDPPHSGVLAAVETIAQASLRRCRDDERSAMLAIIQAAAEAYRGVIPDDCWREPYMSSQELDDEIAAGVEFWGCEMDGALTGVMGVQTVRGVDLIRHAYVLPGQQGRGTGTALIAHLRRRSARRMLVGTWSAADWAIRFYRRHGFEPVLPAQIPGLLRTYWSVPERQIEASLVLADASWAKPGD</sequence>
<organism evidence="2 3">
    <name type="scientific">Rhodanobacter umsongensis</name>
    <dbReference type="NCBI Taxonomy" id="633153"/>
    <lineage>
        <taxon>Bacteria</taxon>
        <taxon>Pseudomonadati</taxon>
        <taxon>Pseudomonadota</taxon>
        <taxon>Gammaproteobacteria</taxon>
        <taxon>Lysobacterales</taxon>
        <taxon>Rhodanobacteraceae</taxon>
        <taxon>Rhodanobacter</taxon>
    </lineage>
</organism>
<protein>
    <submittedName>
        <fullName evidence="2">GNAT family N-acetyltransferase</fullName>
        <ecNumber evidence="2">2.3.1.-</ecNumber>
    </submittedName>
</protein>
<evidence type="ECO:0000259" key="1">
    <source>
        <dbReference type="PROSITE" id="PS51186"/>
    </source>
</evidence>
<dbReference type="RefSeq" id="WP_377301159.1">
    <property type="nucleotide sequence ID" value="NZ_JBHSMK010000002.1"/>
</dbReference>
<keyword evidence="2" id="KW-0808">Transferase</keyword>
<dbReference type="EMBL" id="JBHSMK010000002">
    <property type="protein sequence ID" value="MFC5435140.1"/>
    <property type="molecule type" value="Genomic_DNA"/>
</dbReference>
<proteinExistence type="predicted"/>
<dbReference type="InterPro" id="IPR000182">
    <property type="entry name" value="GNAT_dom"/>
</dbReference>
<dbReference type="GO" id="GO:0016746">
    <property type="term" value="F:acyltransferase activity"/>
    <property type="evidence" value="ECO:0007669"/>
    <property type="project" value="UniProtKB-KW"/>
</dbReference>
<evidence type="ECO:0000313" key="2">
    <source>
        <dbReference type="EMBL" id="MFC5435140.1"/>
    </source>
</evidence>
<reference evidence="3" key="1">
    <citation type="journal article" date="2019" name="Int. J. Syst. Evol. Microbiol.">
        <title>The Global Catalogue of Microorganisms (GCM) 10K type strain sequencing project: providing services to taxonomists for standard genome sequencing and annotation.</title>
        <authorList>
            <consortium name="The Broad Institute Genomics Platform"/>
            <consortium name="The Broad Institute Genome Sequencing Center for Infectious Disease"/>
            <person name="Wu L."/>
            <person name="Ma J."/>
        </authorList>
    </citation>
    <scope>NUCLEOTIDE SEQUENCE [LARGE SCALE GENOMIC DNA]</scope>
    <source>
        <strain evidence="3">JCM 17130</strain>
    </source>
</reference>